<proteinExistence type="predicted"/>
<name>A0A067F931_CITSI</name>
<accession>A0A067F931</accession>
<gene>
    <name evidence="1" type="ORF">CISIN_1g039615mg</name>
</gene>
<protein>
    <submittedName>
        <fullName evidence="1">Uncharacterized protein</fullName>
    </submittedName>
</protein>
<sequence length="79" mass="9323">MNKIRHLRHHILLVFILGPLTFCNFRTNKFHLQSIRILRHENRIAFAKAEKRSGNWVPCFAKPSKHRAVFSTNKITTTI</sequence>
<organism evidence="1 2">
    <name type="scientific">Citrus sinensis</name>
    <name type="common">Sweet orange</name>
    <name type="synonym">Citrus aurantium var. sinensis</name>
    <dbReference type="NCBI Taxonomy" id="2711"/>
    <lineage>
        <taxon>Eukaryota</taxon>
        <taxon>Viridiplantae</taxon>
        <taxon>Streptophyta</taxon>
        <taxon>Embryophyta</taxon>
        <taxon>Tracheophyta</taxon>
        <taxon>Spermatophyta</taxon>
        <taxon>Magnoliopsida</taxon>
        <taxon>eudicotyledons</taxon>
        <taxon>Gunneridae</taxon>
        <taxon>Pentapetalae</taxon>
        <taxon>rosids</taxon>
        <taxon>malvids</taxon>
        <taxon>Sapindales</taxon>
        <taxon>Rutaceae</taxon>
        <taxon>Aurantioideae</taxon>
        <taxon>Citrus</taxon>
    </lineage>
</organism>
<keyword evidence="2" id="KW-1185">Reference proteome</keyword>
<dbReference type="AlphaFoldDB" id="A0A067F931"/>
<evidence type="ECO:0000313" key="1">
    <source>
        <dbReference type="EMBL" id="KDO59666.1"/>
    </source>
</evidence>
<dbReference type="EMBL" id="KK784938">
    <property type="protein sequence ID" value="KDO59666.1"/>
    <property type="molecule type" value="Genomic_DNA"/>
</dbReference>
<reference evidence="1 2" key="1">
    <citation type="submission" date="2014-04" db="EMBL/GenBank/DDBJ databases">
        <authorList>
            <consortium name="International Citrus Genome Consortium"/>
            <person name="Gmitter F."/>
            <person name="Chen C."/>
            <person name="Farmerie W."/>
            <person name="Harkins T."/>
            <person name="Desany B."/>
            <person name="Mohiuddin M."/>
            <person name="Kodira C."/>
            <person name="Borodovsky M."/>
            <person name="Lomsadze A."/>
            <person name="Burns P."/>
            <person name="Jenkins J."/>
            <person name="Prochnik S."/>
            <person name="Shu S."/>
            <person name="Chapman J."/>
            <person name="Pitluck S."/>
            <person name="Schmutz J."/>
            <person name="Rokhsar D."/>
        </authorList>
    </citation>
    <scope>NUCLEOTIDE SEQUENCE</scope>
</reference>
<dbReference type="Proteomes" id="UP000027120">
    <property type="component" value="Unassembled WGS sequence"/>
</dbReference>
<evidence type="ECO:0000313" key="2">
    <source>
        <dbReference type="Proteomes" id="UP000027120"/>
    </source>
</evidence>